<protein>
    <submittedName>
        <fullName evidence="3">Replication initiation protein RepE</fullName>
    </submittedName>
    <submittedName>
        <fullName evidence="5">Replication protein</fullName>
    </submittedName>
</protein>
<dbReference type="GO" id="GO:0003887">
    <property type="term" value="F:DNA-directed DNA polymerase activity"/>
    <property type="evidence" value="ECO:0007669"/>
    <property type="project" value="InterPro"/>
</dbReference>
<dbReference type="AlphaFoldDB" id="A0A0A1ADZ4"/>
<reference evidence="3" key="1">
    <citation type="journal article" date="2018" name="Genome Biol.">
        <title>SKESA: strategic k-mer extension for scrupulous assemblies.</title>
        <authorList>
            <person name="Souvorov A."/>
            <person name="Agarwala R."/>
            <person name="Lipman D.J."/>
        </authorList>
    </citation>
    <scope>NUCLEOTIDE SEQUENCE [LARGE SCALE GENOMIC DNA]</scope>
    <source>
        <strain evidence="3">EC00605</strain>
    </source>
</reference>
<dbReference type="InterPro" id="IPR036388">
    <property type="entry name" value="WH-like_DNA-bd_sf"/>
</dbReference>
<reference evidence="4 6" key="2">
    <citation type="submission" date="2018-11" db="EMBL/GenBank/DDBJ databases">
        <title>Enterobacteriaceae from Patient.</title>
        <authorList>
            <person name="Shen C."/>
            <person name="Yang Y."/>
            <person name="Tian G."/>
        </authorList>
    </citation>
    <scope>NUCLEOTIDE SEQUENCE [LARGE SCALE GENOMIC DNA]</scope>
    <source>
        <strain evidence="4 6">GBGD28</strain>
    </source>
</reference>
<dbReference type="NCBIfam" id="NF010305">
    <property type="entry name" value="PRK13742.1"/>
    <property type="match status" value="1"/>
</dbReference>
<geneLocation type="plasmid" evidence="5">
    <name>1</name>
</geneLocation>
<reference evidence="3" key="4">
    <citation type="submission" date="2019-09" db="EMBL/GenBank/DDBJ databases">
        <authorList>
            <consortium name="NCBI Pathogen Detection Project"/>
        </authorList>
    </citation>
    <scope>NUCLEOTIDE SEQUENCE</scope>
    <source>
        <strain evidence="3">EC00605</strain>
    </source>
</reference>
<dbReference type="GO" id="GO:0006270">
    <property type="term" value="P:DNA replication initiation"/>
    <property type="evidence" value="ECO:0007669"/>
    <property type="project" value="InterPro"/>
</dbReference>
<reference evidence="5" key="3">
    <citation type="submission" date="2019-06" db="EMBL/GenBank/DDBJ databases">
        <authorList>
            <consortium name="Pathogen Informatics"/>
        </authorList>
    </citation>
    <scope>NUCLEOTIDE SEQUENCE [LARGE SCALE GENOMIC DNA]</scope>
    <source>
        <strain evidence="5">VRES-hospital6495299</strain>
        <plasmid evidence="5">1</plasmid>
    </source>
</reference>
<keyword evidence="5" id="KW-0614">Plasmid</keyword>
<dbReference type="InterPro" id="IPR000525">
    <property type="entry name" value="Initiator_Rep_WH1"/>
</dbReference>
<evidence type="ECO:0000313" key="5">
    <source>
        <dbReference type="EMBL" id="VUD38280.1"/>
    </source>
</evidence>
<evidence type="ECO:0000313" key="3">
    <source>
        <dbReference type="EMBL" id="HAJ0998440.1"/>
    </source>
</evidence>
<organism evidence="3">
    <name type="scientific">Escherichia coli</name>
    <dbReference type="NCBI Taxonomy" id="562"/>
    <lineage>
        <taxon>Bacteria</taxon>
        <taxon>Pseudomonadati</taxon>
        <taxon>Pseudomonadota</taxon>
        <taxon>Gammaproteobacteria</taxon>
        <taxon>Enterobacterales</taxon>
        <taxon>Enterobacteriaceae</taxon>
        <taxon>Escherichia</taxon>
    </lineage>
</organism>
<evidence type="ECO:0000256" key="1">
    <source>
        <dbReference type="ARBA" id="ARBA00038283"/>
    </source>
</evidence>
<name>A0A0A1ADZ4_ECOLX</name>
<dbReference type="Pfam" id="PF01051">
    <property type="entry name" value="Rep3_N"/>
    <property type="match status" value="1"/>
</dbReference>
<dbReference type="SUPFAM" id="SSF46785">
    <property type="entry name" value="Winged helix' DNA-binding domain"/>
    <property type="match status" value="2"/>
</dbReference>
<evidence type="ECO:0000313" key="4">
    <source>
        <dbReference type="EMBL" id="RRD72221.1"/>
    </source>
</evidence>
<evidence type="ECO:0000313" key="6">
    <source>
        <dbReference type="Proteomes" id="UP000271008"/>
    </source>
</evidence>
<gene>
    <name evidence="3" type="primary">repE</name>
    <name evidence="4" type="ORF">EIA08_23580</name>
    <name evidence="3" type="ORF">HL601_23055</name>
    <name evidence="5" type="ORF">SAMEA4370473_00113</name>
</gene>
<dbReference type="Proteomes" id="UP000271008">
    <property type="component" value="Unassembled WGS sequence"/>
</dbReference>
<dbReference type="InterPro" id="IPR036390">
    <property type="entry name" value="WH_DNA-bd_sf"/>
</dbReference>
<comment type="similarity">
    <text evidence="1">Belongs to the initiator RepB protein family.</text>
</comment>
<dbReference type="Gene3D" id="1.10.10.10">
    <property type="entry name" value="Winged helix-like DNA-binding domain superfamily/Winged helix DNA-binding domain"/>
    <property type="match status" value="2"/>
</dbReference>
<feature type="domain" description="Initiator Rep protein WH1" evidence="2">
    <location>
        <begin position="18"/>
        <end position="170"/>
    </location>
</feature>
<proteinExistence type="inferred from homology"/>
<dbReference type="EMBL" id="RQTU01000040">
    <property type="protein sequence ID" value="RRD72221.1"/>
    <property type="molecule type" value="Genomic_DNA"/>
</dbReference>
<dbReference type="Pfam" id="PF21205">
    <property type="entry name" value="Rep3_C"/>
    <property type="match status" value="1"/>
</dbReference>
<dbReference type="EMBL" id="LR595874">
    <property type="protein sequence ID" value="VUD38280.1"/>
    <property type="molecule type" value="Genomic_DNA"/>
</dbReference>
<dbReference type="RefSeq" id="WP_024946706.1">
    <property type="nucleotide sequence ID" value="NZ_AP022162.1"/>
</dbReference>
<dbReference type="EMBL" id="DABGZR010000046">
    <property type="protein sequence ID" value="HAJ0998440.1"/>
    <property type="molecule type" value="Genomic_DNA"/>
</dbReference>
<sequence length="251" mass="29389">MAETAVINHKKRKNSPRIVQSNDLTEAAYSLSRDQKRMLYLFVDQIRKSDGTLQEHDGICEIHVAKYAEIFGLTSAEASKDIRQALKSFAGKEVVFYRPEEDAGDEKGYESFPWFIKRAHSPSRGLYSVHINPYLIPFFIGLQNRFMQFRLSETKEITNPYAMRLYESLCQYRKPDGSGIVSLKIDWIIERYQLPQSYQRMPDFRRRFLQVCVNEINSRTPMRLSYIEKKKGRQTTHIVFSFRDITSMTTG</sequence>
<evidence type="ECO:0000259" key="2">
    <source>
        <dbReference type="Pfam" id="PF01051"/>
    </source>
</evidence>
<accession>A0A0A1ADZ4</accession>